<dbReference type="PANTHER" id="PTHR12748">
    <property type="entry name" value="ORIGIN RECOGNITION COMPLEX SUBUNIT 3"/>
    <property type="match status" value="1"/>
</dbReference>
<dbReference type="GO" id="GO:0005664">
    <property type="term" value="C:nuclear origin of replication recognition complex"/>
    <property type="evidence" value="ECO:0007669"/>
    <property type="project" value="InterPro"/>
</dbReference>
<dbReference type="Pfam" id="PF07034">
    <property type="entry name" value="ORC3_N"/>
    <property type="match status" value="1"/>
</dbReference>
<organism evidence="2 3">
    <name type="scientific">Wickerhamomyces ciferrii (strain ATCC 14091 / BCRC 22168 / CBS 111 / JCM 3599 / NBRC 0793 / NRRL Y-1031 F-60-10)</name>
    <name type="common">Yeast</name>
    <name type="synonym">Pichia ciferrii</name>
    <dbReference type="NCBI Taxonomy" id="1206466"/>
    <lineage>
        <taxon>Eukaryota</taxon>
        <taxon>Fungi</taxon>
        <taxon>Dikarya</taxon>
        <taxon>Ascomycota</taxon>
        <taxon>Saccharomycotina</taxon>
        <taxon>Saccharomycetes</taxon>
        <taxon>Phaffomycetales</taxon>
        <taxon>Wickerhamomycetaceae</taxon>
        <taxon>Wickerhamomyces</taxon>
    </lineage>
</organism>
<reference evidence="2 3" key="1">
    <citation type="journal article" date="2012" name="Eukaryot. Cell">
        <title>Draft genome sequence of Wickerhamomyces ciferrii NRRL Y-1031 F-60-10.</title>
        <authorList>
            <person name="Schneider J."/>
            <person name="Andrea H."/>
            <person name="Blom J."/>
            <person name="Jaenicke S."/>
            <person name="Ruckert C."/>
            <person name="Schorsch C."/>
            <person name="Szczepanowski R."/>
            <person name="Farwick M."/>
            <person name="Goesmann A."/>
            <person name="Puhler A."/>
            <person name="Schaffer S."/>
            <person name="Tauch A."/>
            <person name="Kohler T."/>
            <person name="Brinkrolf K."/>
        </authorList>
    </citation>
    <scope>NUCLEOTIDE SEQUENCE [LARGE SCALE GENOMIC DNA]</scope>
    <source>
        <strain evidence="3">ATCC 14091 / BCRC 22168 / CBS 111 / JCM 3599 / NBRC 0793 / NRRL Y-1031 F-60-10</strain>
    </source>
</reference>
<dbReference type="InParanoid" id="K0KIS7"/>
<dbReference type="EMBL" id="CAIF01000034">
    <property type="protein sequence ID" value="CCH42072.1"/>
    <property type="molecule type" value="Genomic_DNA"/>
</dbReference>
<dbReference type="GO" id="GO:0005656">
    <property type="term" value="C:nuclear pre-replicative complex"/>
    <property type="evidence" value="ECO:0007669"/>
    <property type="project" value="TreeGrafter"/>
</dbReference>
<dbReference type="GO" id="GO:0003688">
    <property type="term" value="F:DNA replication origin binding"/>
    <property type="evidence" value="ECO:0007669"/>
    <property type="project" value="TreeGrafter"/>
</dbReference>
<dbReference type="Proteomes" id="UP000009328">
    <property type="component" value="Unassembled WGS sequence"/>
</dbReference>
<dbReference type="PANTHER" id="PTHR12748:SF0">
    <property type="entry name" value="ORIGIN RECOGNITION COMPLEX SUBUNIT 3"/>
    <property type="match status" value="1"/>
</dbReference>
<feature type="domain" description="Origin recognition complex subunit 3 N-terminal" evidence="1">
    <location>
        <begin position="32"/>
        <end position="354"/>
    </location>
</feature>
<sequence length="433" mass="50212">MNIEEFNESQKKNPNKRIKLDTSNQIISNEGIPINNPNLPFLKLLNGQEPLENVQLRYNLFQKSIKNQDSIAKSILESANDEILLGIFNSIANPITPFQIDCSLLISNSTSSTNNSNFNNQLSNYLTKNNTNNIKVIKLNSKECHTIKIGLKKIVNSILNENFANHEDDYEKNMVDPDQIDIDSDEEEELNFLQQRKLSFDLDAVEEWCEQSFLKKNESINSTNIRIIIIFEDTDSFNLGLLNEFIRLINIYTNRIPFKLIFNINSNLKNFTQKINNNLIHNLKFHVFKIEQTDSILNTIVSKIILEDSYLIGNESVGELLKKFKNSIRDLNDFLKNLKFLKMIFFFNNPLSIINSLNLSQLDNNSSKYYDAIKMLPSFQNHITNLINSSNDNLNSLKILKLLEDNQYLKSFIYESTNDYIKNLKILKLFLNL</sequence>
<dbReference type="GO" id="GO:0006270">
    <property type="term" value="P:DNA replication initiation"/>
    <property type="evidence" value="ECO:0007669"/>
    <property type="project" value="TreeGrafter"/>
</dbReference>
<dbReference type="GO" id="GO:0031261">
    <property type="term" value="C:DNA replication preinitiation complex"/>
    <property type="evidence" value="ECO:0007669"/>
    <property type="project" value="TreeGrafter"/>
</dbReference>
<gene>
    <name evidence="2" type="primary">ORC3</name>
    <name evidence="2" type="ORF">BN7_1611</name>
</gene>
<dbReference type="CDD" id="cd20704">
    <property type="entry name" value="Orc3"/>
    <property type="match status" value="1"/>
</dbReference>
<evidence type="ECO:0000313" key="2">
    <source>
        <dbReference type="EMBL" id="CCH42072.1"/>
    </source>
</evidence>
<name>K0KIS7_WICCF</name>
<dbReference type="HOGENOM" id="CLU_633410_0_0_1"/>
<dbReference type="InterPro" id="IPR045667">
    <property type="entry name" value="ORC3_N"/>
</dbReference>
<keyword evidence="3" id="KW-1185">Reference proteome</keyword>
<dbReference type="AlphaFoldDB" id="K0KIS7"/>
<dbReference type="eggNOG" id="KOG2538">
    <property type="taxonomic scope" value="Eukaryota"/>
</dbReference>
<dbReference type="FunCoup" id="K0KIS7">
    <property type="interactions" value="943"/>
</dbReference>
<comment type="caution">
    <text evidence="2">The sequence shown here is derived from an EMBL/GenBank/DDBJ whole genome shotgun (WGS) entry which is preliminary data.</text>
</comment>
<evidence type="ECO:0000313" key="3">
    <source>
        <dbReference type="Proteomes" id="UP000009328"/>
    </source>
</evidence>
<dbReference type="InterPro" id="IPR020795">
    <property type="entry name" value="ORC3"/>
</dbReference>
<accession>K0KIS7</accession>
<dbReference type="STRING" id="1206466.K0KIS7"/>
<evidence type="ECO:0000259" key="1">
    <source>
        <dbReference type="Pfam" id="PF07034"/>
    </source>
</evidence>
<protein>
    <submittedName>
        <fullName evidence="2">Origin recognition complex subunit 3</fullName>
    </submittedName>
</protein>
<proteinExistence type="predicted"/>